<dbReference type="GO" id="GO:0046872">
    <property type="term" value="F:metal ion binding"/>
    <property type="evidence" value="ECO:0007669"/>
    <property type="project" value="UniProtKB-UniRule"/>
</dbReference>
<comment type="subunit">
    <text evidence="14">Interacts with EME1.</text>
</comment>
<name>A0A1Y1WZ47_9FUNG</name>
<comment type="function">
    <text evidence="14">Interacts with EME1 to form a DNA structure-specific endonuclease with substrate preference for branched DNA structures with a 5'-end at the branch nick. Typical substrates include 3'-flap structures, D-loops, replication forks and nicked Holliday junctions. May be required in mitosis for the processing of stalled or collapsed replication fork intermediates. May be required in meiosis for the repair of meiosis-specific double strand breaks subsequent to single-end invasion (SEI).</text>
</comment>
<dbReference type="STRING" id="1754192.A0A1Y1WZ47"/>
<dbReference type="InterPro" id="IPR036388">
    <property type="entry name" value="WH-like_DNA-bd_sf"/>
</dbReference>
<comment type="subcellular location">
    <subcellularLocation>
        <location evidence="2 14">Nucleus</location>
    </subcellularLocation>
</comment>
<evidence type="ECO:0000256" key="8">
    <source>
        <dbReference type="ARBA" id="ARBA00022801"/>
    </source>
</evidence>
<evidence type="ECO:0000256" key="12">
    <source>
        <dbReference type="ARBA" id="ARBA00023242"/>
    </source>
</evidence>
<evidence type="ECO:0000256" key="5">
    <source>
        <dbReference type="ARBA" id="ARBA00022723"/>
    </source>
</evidence>
<dbReference type="PANTHER" id="PTHR13451:SF0">
    <property type="entry name" value="CROSSOVER JUNCTION ENDONUCLEASE MUS81"/>
    <property type="match status" value="1"/>
</dbReference>
<feature type="coiled-coil region" evidence="15">
    <location>
        <begin position="967"/>
        <end position="1003"/>
    </location>
</feature>
<evidence type="ECO:0000313" key="19">
    <source>
        <dbReference type="Proteomes" id="UP000193944"/>
    </source>
</evidence>
<dbReference type="InterPro" id="IPR011335">
    <property type="entry name" value="Restrct_endonuc-II-like"/>
</dbReference>
<feature type="region of interest" description="Disordered" evidence="16">
    <location>
        <begin position="115"/>
        <end position="137"/>
    </location>
</feature>
<dbReference type="PANTHER" id="PTHR13451">
    <property type="entry name" value="CLASS II CROSSOVER JUNCTION ENDONUCLEASE MUS81"/>
    <property type="match status" value="1"/>
</dbReference>
<keyword evidence="5 14" id="KW-0479">Metal-binding</keyword>
<evidence type="ECO:0000256" key="10">
    <source>
        <dbReference type="ARBA" id="ARBA00023172"/>
    </source>
</evidence>
<feature type="region of interest" description="Disordered" evidence="16">
    <location>
        <begin position="679"/>
        <end position="700"/>
    </location>
</feature>
<organism evidence="18 19">
    <name type="scientific">Anaeromyces robustus</name>
    <dbReference type="NCBI Taxonomy" id="1754192"/>
    <lineage>
        <taxon>Eukaryota</taxon>
        <taxon>Fungi</taxon>
        <taxon>Fungi incertae sedis</taxon>
        <taxon>Chytridiomycota</taxon>
        <taxon>Chytridiomycota incertae sedis</taxon>
        <taxon>Neocallimastigomycetes</taxon>
        <taxon>Neocallimastigales</taxon>
        <taxon>Neocallimastigaceae</taxon>
        <taxon>Anaeromyces</taxon>
    </lineage>
</organism>
<keyword evidence="9 14" id="KW-0460">Magnesium</keyword>
<comment type="caution">
    <text evidence="18">The sequence shown here is derived from an EMBL/GenBank/DDBJ whole genome shotgun (WGS) entry which is preliminary data.</text>
</comment>
<evidence type="ECO:0000256" key="2">
    <source>
        <dbReference type="ARBA" id="ARBA00004123"/>
    </source>
</evidence>
<evidence type="ECO:0000256" key="14">
    <source>
        <dbReference type="RuleBase" id="RU369042"/>
    </source>
</evidence>
<dbReference type="InterPro" id="IPR033309">
    <property type="entry name" value="Mus81"/>
</dbReference>
<keyword evidence="10 14" id="KW-0233">DNA recombination</keyword>
<evidence type="ECO:0000256" key="4">
    <source>
        <dbReference type="ARBA" id="ARBA00022722"/>
    </source>
</evidence>
<dbReference type="OrthoDB" id="5963188at2759"/>
<dbReference type="GO" id="GO:0003677">
    <property type="term" value="F:DNA binding"/>
    <property type="evidence" value="ECO:0007669"/>
    <property type="project" value="UniProtKB-UniRule"/>
</dbReference>
<reference evidence="18 19" key="1">
    <citation type="submission" date="2016-08" db="EMBL/GenBank/DDBJ databases">
        <title>A Parts List for Fungal Cellulosomes Revealed by Comparative Genomics.</title>
        <authorList>
            <consortium name="DOE Joint Genome Institute"/>
            <person name="Haitjema C.H."/>
            <person name="Gilmore S.P."/>
            <person name="Henske J.K."/>
            <person name="Solomon K.V."/>
            <person name="De Groot R."/>
            <person name="Kuo A."/>
            <person name="Mondo S.J."/>
            <person name="Salamov A.A."/>
            <person name="Labutti K."/>
            <person name="Zhao Z."/>
            <person name="Chiniquy J."/>
            <person name="Barry K."/>
            <person name="Brewer H.M."/>
            <person name="Purvine S.O."/>
            <person name="Wright A.T."/>
            <person name="Boxma B."/>
            <person name="Van Alen T."/>
            <person name="Hackstein J.H."/>
            <person name="Baker S.E."/>
            <person name="Grigoriev I.V."/>
            <person name="O'Malley M.A."/>
        </authorList>
    </citation>
    <scope>NUCLEOTIDE SEQUENCE [LARGE SCALE GENOMIC DNA]</scope>
    <source>
        <strain evidence="18 19">S4</strain>
    </source>
</reference>
<dbReference type="EC" id="3.1.22.-" evidence="14"/>
<dbReference type="InterPro" id="IPR027421">
    <property type="entry name" value="DNA_pol_lamdba_lyase_dom_sf"/>
</dbReference>
<dbReference type="InterPro" id="IPR047417">
    <property type="entry name" value="WHD_MUS81"/>
</dbReference>
<dbReference type="GO" id="GO:0005634">
    <property type="term" value="C:nucleus"/>
    <property type="evidence" value="ECO:0007669"/>
    <property type="project" value="UniProtKB-SubCell"/>
</dbReference>
<comment type="cofactor">
    <cofactor evidence="1 14">
        <name>Mg(2+)</name>
        <dbReference type="ChEBI" id="CHEBI:18420"/>
    </cofactor>
</comment>
<dbReference type="Pfam" id="PF21136">
    <property type="entry name" value="WHD_MUS81"/>
    <property type="match status" value="1"/>
</dbReference>
<dbReference type="Pfam" id="PF21292">
    <property type="entry name" value="EME1-MUS81_C"/>
    <property type="match status" value="1"/>
</dbReference>
<dbReference type="Gene3D" id="1.10.150.670">
    <property type="entry name" value="Crossover junction endonuclease EME1, DNA-binding domain"/>
    <property type="match status" value="1"/>
</dbReference>
<dbReference type="Gene3D" id="1.10.150.110">
    <property type="entry name" value="DNA polymerase beta, N-terminal domain-like"/>
    <property type="match status" value="1"/>
</dbReference>
<keyword evidence="15" id="KW-0175">Coiled coil</keyword>
<dbReference type="EMBL" id="MCFG01000209">
    <property type="protein sequence ID" value="ORX78456.1"/>
    <property type="molecule type" value="Genomic_DNA"/>
</dbReference>
<dbReference type="GO" id="GO:0008821">
    <property type="term" value="F:crossover junction DNA endonuclease activity"/>
    <property type="evidence" value="ECO:0007669"/>
    <property type="project" value="UniProtKB-UniRule"/>
</dbReference>
<evidence type="ECO:0000313" key="18">
    <source>
        <dbReference type="EMBL" id="ORX78456.1"/>
    </source>
</evidence>
<evidence type="ECO:0000256" key="1">
    <source>
        <dbReference type="ARBA" id="ARBA00001946"/>
    </source>
</evidence>
<dbReference type="GO" id="GO:0000712">
    <property type="term" value="P:resolution of meiotic recombination intermediates"/>
    <property type="evidence" value="ECO:0007669"/>
    <property type="project" value="UniProtKB-ARBA"/>
</dbReference>
<keyword evidence="7 14" id="KW-0227">DNA damage</keyword>
<keyword evidence="13" id="KW-0469">Meiosis</keyword>
<dbReference type="Proteomes" id="UP000193944">
    <property type="component" value="Unassembled WGS sequence"/>
</dbReference>
<keyword evidence="19" id="KW-1185">Reference proteome</keyword>
<keyword evidence="4 14" id="KW-0540">Nuclease</keyword>
<keyword evidence="6 14" id="KW-0255">Endonuclease</keyword>
<gene>
    <name evidence="18" type="ORF">BCR32DRAFT_270063</name>
</gene>
<evidence type="ECO:0000256" key="15">
    <source>
        <dbReference type="SAM" id="Coils"/>
    </source>
</evidence>
<evidence type="ECO:0000259" key="17">
    <source>
        <dbReference type="SMART" id="SM00891"/>
    </source>
</evidence>
<dbReference type="Pfam" id="PF02732">
    <property type="entry name" value="ERCC4"/>
    <property type="match status" value="1"/>
</dbReference>
<dbReference type="GO" id="GO:0048476">
    <property type="term" value="C:Holliday junction resolvase complex"/>
    <property type="evidence" value="ECO:0007669"/>
    <property type="project" value="UniProtKB-UniRule"/>
</dbReference>
<evidence type="ECO:0000256" key="3">
    <source>
        <dbReference type="ARBA" id="ARBA00010015"/>
    </source>
</evidence>
<dbReference type="GO" id="GO:0006308">
    <property type="term" value="P:DNA catabolic process"/>
    <property type="evidence" value="ECO:0007669"/>
    <property type="project" value="UniProtKB-UniRule"/>
</dbReference>
<dbReference type="CDD" id="cd20074">
    <property type="entry name" value="XPF_nuclease_Mus81"/>
    <property type="match status" value="1"/>
</dbReference>
<accession>A0A1Y1WZ47</accession>
<evidence type="ECO:0000256" key="7">
    <source>
        <dbReference type="ARBA" id="ARBA00022763"/>
    </source>
</evidence>
<feature type="domain" description="ERCC4" evidence="17">
    <location>
        <begin position="1199"/>
        <end position="1297"/>
    </location>
</feature>
<dbReference type="InterPro" id="IPR006166">
    <property type="entry name" value="ERCC4_domain"/>
</dbReference>
<keyword evidence="12 14" id="KW-0539">Nucleus</keyword>
<dbReference type="Gene3D" id="3.40.50.10130">
    <property type="match status" value="1"/>
</dbReference>
<keyword evidence="8 14" id="KW-0378">Hydrolase</keyword>
<reference evidence="18 19" key="2">
    <citation type="submission" date="2016-08" db="EMBL/GenBank/DDBJ databases">
        <title>Pervasive Adenine N6-methylation of Active Genes in Fungi.</title>
        <authorList>
            <consortium name="DOE Joint Genome Institute"/>
            <person name="Mondo S.J."/>
            <person name="Dannebaum R.O."/>
            <person name="Kuo R.C."/>
            <person name="Labutti K."/>
            <person name="Haridas S."/>
            <person name="Kuo A."/>
            <person name="Salamov A."/>
            <person name="Ahrendt S.R."/>
            <person name="Lipzen A."/>
            <person name="Sullivan W."/>
            <person name="Andreopoulos W.B."/>
            <person name="Clum A."/>
            <person name="Lindquist E."/>
            <person name="Daum C."/>
            <person name="Ramamoorthy G.K."/>
            <person name="Gryganskyi A."/>
            <person name="Culley D."/>
            <person name="Magnuson J.K."/>
            <person name="James T.Y."/>
            <person name="O'Malley M.A."/>
            <person name="Stajich J.E."/>
            <person name="Spatafora J.W."/>
            <person name="Visel A."/>
            <person name="Grigoriev I.V."/>
        </authorList>
    </citation>
    <scope>NUCLEOTIDE SEQUENCE [LARGE SCALE GENOMIC DNA]</scope>
    <source>
        <strain evidence="18 19">S4</strain>
    </source>
</reference>
<dbReference type="Gene3D" id="1.10.10.10">
    <property type="entry name" value="Winged helix-like DNA-binding domain superfamily/Winged helix DNA-binding domain"/>
    <property type="match status" value="1"/>
</dbReference>
<dbReference type="GO" id="GO:0000727">
    <property type="term" value="P:double-strand break repair via break-induced replication"/>
    <property type="evidence" value="ECO:0007669"/>
    <property type="project" value="UniProtKB-UniRule"/>
</dbReference>
<evidence type="ECO:0000256" key="16">
    <source>
        <dbReference type="SAM" id="MobiDB-lite"/>
    </source>
</evidence>
<keyword evidence="11 14" id="KW-0234">DNA repair</keyword>
<evidence type="ECO:0000256" key="11">
    <source>
        <dbReference type="ARBA" id="ARBA00023204"/>
    </source>
</evidence>
<dbReference type="GO" id="GO:0048257">
    <property type="term" value="F:3'-flap endonuclease activity"/>
    <property type="evidence" value="ECO:0007669"/>
    <property type="project" value="TreeGrafter"/>
</dbReference>
<dbReference type="FunFam" id="3.40.50.10130:FF:000003">
    <property type="entry name" value="Crossover junction endonuclease MUS81"/>
    <property type="match status" value="1"/>
</dbReference>
<sequence>MIVSNEQNADKPATEETTNIIVPTLLSLAKIWLTEWVEQEKKKRIGANLSRLYFTFSKALESVKNSKEEDINTIGDLGKLKGIGEFILGKIKKRLLEYQTKTGNIIIENLEEINNNKNKNNKNNKTKNTGKEKTKRRAKKRKEYIPAYRSGSYAILITLYEYTSNHSKSELMLEPFLTKSEIIRHGQKYCSSSFTVPLNGTHFTAWSSMNELIRRELVGKMGSPSKYYLTDEGIELAKKLAEALNSNNTFTSKSIVTNSNKKYLINNDDDFQSYEELNSSNHRLSYLNEKYEYAQINGKSMSYLNTHHLTSTSTSKLNSKSSASSISNLKNLNNNLQNKQSKKSSIMYKTVTKPFLQHKKSIAKENNDINNKSKSKSESESVYKKIGEENDQLNEDTFHYFYLNDEDDSVYDKSLASKKYVNDKCYSKVYYPKKYKDHLFVRHITNKMSFGGYIIGYMDDSYGLLIAPGFNNKKENLNEIIDLQLNSTSKDDKIRNYSNNENKNIMEVDDVLKPDQVLNKSGTDFEFTPSILKDYNNTDKNYNNNHYNEDYDDNNNKMDIDIDHLNNIKENNNTNINNIPIILISSNIKNQDQDQNQSFNNENILSNINSPNRKILSQNLITSDKSTTNNKIINTENYIFNSERLFEEIRDLSFCSNYSVINVSDRSIHLNQSFYKMNNASEKKEEKDENGNGNEKEEEKIETNIINNNKINNKSKDETENMMIDKHQTIEVKNGNMDDDISLKNEKKNNEVKNNDINDSIDNVKNNDINDSIDNVKNDIDINKSTNNIENINDDGNGDYDNIINIIFEDNIKNDEHIKNEINNSNIDSTNDIIDNNNKTNLEIDNDDKGIDEDDFEFYDSSIMDRQFFIQAMKMIKIHPIKKKYTKVINLDSSSDEELDSQSLKKNKQQLQEWEKKEENESTMKLKNNHLNNIEITIDENSPLKDKSLEKINRQNSLNKSFNEYYCKEDEKKIEEKDNEIKEKEKKEEKQVKNKEYKEKEVNYDNSDGEGFEFLLDSSPIKRNKENKRKKFVEEFNNKYNNNFDSSSDSDDFEALPFLKKRKTSSNFISLDDSENKKKENEKQKLILKKNLKSEFYCDNKNNVHLIENESGTEDIQLSIDENEFEDDINSINNINDINNDLNNGFNDYKDALLIQKEEEEILKRYESIKNKNKEEIKNLYIPSINQRIVLQPNEYEIILLLDNREISTKTDRTYIQKNLASRGINCDTRPLVLGDVTWIAKEKKSNGIEIILDHIIERKRLDDLISSIKDGRFREQKNRLKNCGLNDVIYLVEGTKTKQSEMFGINRIMSALCSTQIYNHFFIKRTSNIEETMNYFSIITKSLIKKYKNKPLYAYSFKRNTLKELPVVRNIVNKRDQCYYHLTYDYFSSINSKAEALTISNIWATWLKCVRGISSDKANTIIYKYPTFALFMKSFKKCKNEKEIEKFFSDMVTENLPKRKKITKEMAKKLYKLYCSENY</sequence>
<dbReference type="InterPro" id="IPR047416">
    <property type="entry name" value="XPF_nuclease_Mus81"/>
</dbReference>
<feature type="compositionally biased region" description="Basic and acidic residues" evidence="16">
    <location>
        <begin position="681"/>
        <end position="700"/>
    </location>
</feature>
<evidence type="ECO:0000256" key="13">
    <source>
        <dbReference type="ARBA" id="ARBA00023254"/>
    </source>
</evidence>
<dbReference type="FunFam" id="1.10.10.10:FF:000307">
    <property type="entry name" value="Crossover junction endonuclease MUS81"/>
    <property type="match status" value="1"/>
</dbReference>
<evidence type="ECO:0000256" key="9">
    <source>
        <dbReference type="ARBA" id="ARBA00022842"/>
    </source>
</evidence>
<dbReference type="SMART" id="SM00891">
    <property type="entry name" value="ERCC4"/>
    <property type="match status" value="1"/>
</dbReference>
<evidence type="ECO:0000256" key="6">
    <source>
        <dbReference type="ARBA" id="ARBA00022759"/>
    </source>
</evidence>
<dbReference type="GO" id="GO:0031573">
    <property type="term" value="P:mitotic intra-S DNA damage checkpoint signaling"/>
    <property type="evidence" value="ECO:0007669"/>
    <property type="project" value="TreeGrafter"/>
</dbReference>
<proteinExistence type="inferred from homology"/>
<dbReference type="InterPro" id="IPR042530">
    <property type="entry name" value="EME1/EME2_C"/>
</dbReference>
<dbReference type="SUPFAM" id="SSF52980">
    <property type="entry name" value="Restriction endonuclease-like"/>
    <property type="match status" value="1"/>
</dbReference>
<dbReference type="CDD" id="cd21036">
    <property type="entry name" value="WH_MUS81"/>
    <property type="match status" value="1"/>
</dbReference>
<comment type="similarity">
    <text evidence="3 14">Belongs to the XPF family.</text>
</comment>
<protein>
    <recommendedName>
        <fullName evidence="14">Crossover junction endonuclease MUS81</fullName>
        <ecNumber evidence="14">3.1.22.-</ecNumber>
    </recommendedName>
</protein>